<dbReference type="FunFam" id="3.40.1120.10:FF:000001">
    <property type="entry name" value="Ribosomal protein L15"/>
    <property type="match status" value="1"/>
</dbReference>
<keyword evidence="10" id="KW-0492">Microsome</keyword>
<dbReference type="PANTHER" id="PTHR24300">
    <property type="entry name" value="CYTOCHROME P450 508A4-RELATED"/>
    <property type="match status" value="1"/>
</dbReference>
<dbReference type="FunFam" id="1.10.630.10:FF:000238">
    <property type="entry name" value="Cytochrome P450 2A6"/>
    <property type="match status" value="1"/>
</dbReference>
<evidence type="ECO:0000256" key="4">
    <source>
        <dbReference type="ARBA" id="ARBA00004406"/>
    </source>
</evidence>
<evidence type="ECO:0000256" key="10">
    <source>
        <dbReference type="ARBA" id="ARBA00022848"/>
    </source>
</evidence>
<evidence type="ECO:0000256" key="15">
    <source>
        <dbReference type="ARBA" id="ARBA00023136"/>
    </source>
</evidence>
<feature type="non-terminal residue" evidence="21">
    <location>
        <position position="1"/>
    </location>
</feature>
<evidence type="ECO:0000256" key="6">
    <source>
        <dbReference type="ARBA" id="ARBA00010617"/>
    </source>
</evidence>
<dbReference type="Proteomes" id="UP000759131">
    <property type="component" value="Unassembled WGS sequence"/>
</dbReference>
<dbReference type="GO" id="GO:1990904">
    <property type="term" value="C:ribonucleoprotein complex"/>
    <property type="evidence" value="ECO:0007669"/>
    <property type="project" value="UniProtKB-KW"/>
</dbReference>
<evidence type="ECO:0000256" key="5">
    <source>
        <dbReference type="ARBA" id="ARBA00006857"/>
    </source>
</evidence>
<dbReference type="Gene3D" id="3.40.1120.10">
    <property type="entry name" value="Ribosomal protein l15e"/>
    <property type="match status" value="1"/>
</dbReference>
<dbReference type="InterPro" id="IPR020925">
    <property type="entry name" value="Ribosomal_eL15_CS"/>
</dbReference>
<keyword evidence="11 19" id="KW-0689">Ribosomal protein</keyword>
<dbReference type="SMART" id="SM01384">
    <property type="entry name" value="Ribosomal_L15e"/>
    <property type="match status" value="1"/>
</dbReference>
<reference evidence="21" key="1">
    <citation type="submission" date="2020-11" db="EMBL/GenBank/DDBJ databases">
        <authorList>
            <person name="Tran Van P."/>
        </authorList>
    </citation>
    <scope>NUCLEOTIDE SEQUENCE</scope>
</reference>
<evidence type="ECO:0000256" key="18">
    <source>
        <dbReference type="RuleBase" id="RU000461"/>
    </source>
</evidence>
<evidence type="ECO:0000256" key="12">
    <source>
        <dbReference type="ARBA" id="ARBA00023002"/>
    </source>
</evidence>
<dbReference type="InterPro" id="IPR001128">
    <property type="entry name" value="Cyt_P450"/>
</dbReference>
<comment type="similarity">
    <text evidence="5 19">Belongs to the eukaryotic ribosomal protein eL15 family.</text>
</comment>
<keyword evidence="20" id="KW-1133">Transmembrane helix</keyword>
<comment type="similarity">
    <text evidence="6 18">Belongs to the cytochrome P450 family.</text>
</comment>
<evidence type="ECO:0000313" key="21">
    <source>
        <dbReference type="EMBL" id="CAD7625779.1"/>
    </source>
</evidence>
<dbReference type="InterPro" id="IPR012678">
    <property type="entry name" value="Ribosomal_uL23/eL15/eS24_sf"/>
</dbReference>
<dbReference type="OrthoDB" id="10255148at2759"/>
<dbReference type="Pfam" id="PF00067">
    <property type="entry name" value="p450"/>
    <property type="match status" value="1"/>
</dbReference>
<dbReference type="GO" id="GO:0003735">
    <property type="term" value="F:structural constituent of ribosome"/>
    <property type="evidence" value="ECO:0007669"/>
    <property type="project" value="InterPro"/>
</dbReference>
<evidence type="ECO:0000256" key="19">
    <source>
        <dbReference type="RuleBase" id="RU000663"/>
    </source>
</evidence>
<evidence type="ECO:0000256" key="1">
    <source>
        <dbReference type="ARBA" id="ARBA00001971"/>
    </source>
</evidence>
<feature type="binding site" description="axial binding residue" evidence="17">
    <location>
        <position position="420"/>
    </location>
    <ligand>
        <name>heme</name>
        <dbReference type="ChEBI" id="CHEBI:30413"/>
    </ligand>
    <ligandPart>
        <name>Fe</name>
        <dbReference type="ChEBI" id="CHEBI:18248"/>
    </ligandPart>
</feature>
<keyword evidence="20" id="KW-0812">Transmembrane</keyword>
<dbReference type="InterPro" id="IPR024794">
    <property type="entry name" value="Rbsml_eL15_core_dom_sf"/>
</dbReference>
<evidence type="ECO:0000256" key="14">
    <source>
        <dbReference type="ARBA" id="ARBA00023033"/>
    </source>
</evidence>
<feature type="transmembrane region" description="Helical" evidence="20">
    <location>
        <begin position="7"/>
        <end position="26"/>
    </location>
</feature>
<evidence type="ECO:0000256" key="7">
    <source>
        <dbReference type="ARBA" id="ARBA00022617"/>
    </source>
</evidence>
<dbReference type="EMBL" id="CAJPIZ010003316">
    <property type="protein sequence ID" value="CAG2106209.1"/>
    <property type="molecule type" value="Genomic_DNA"/>
</dbReference>
<dbReference type="Pfam" id="PF00827">
    <property type="entry name" value="Ribosomal_L15e"/>
    <property type="match status" value="1"/>
</dbReference>
<evidence type="ECO:0000256" key="8">
    <source>
        <dbReference type="ARBA" id="ARBA00022723"/>
    </source>
</evidence>
<keyword evidence="22" id="KW-1185">Reference proteome</keyword>
<gene>
    <name evidence="21" type="ORF">OSB1V03_LOCUS6212</name>
</gene>
<dbReference type="PANTHER" id="PTHR24300:SF417">
    <property type="entry name" value="CYTOCHROME P450 508B1-RELATED"/>
    <property type="match status" value="1"/>
</dbReference>
<keyword evidence="14 18" id="KW-0503">Monooxygenase</keyword>
<dbReference type="PROSITE" id="PS00086">
    <property type="entry name" value="CYTOCHROME_P450"/>
    <property type="match status" value="1"/>
</dbReference>
<dbReference type="PRINTS" id="PR00463">
    <property type="entry name" value="EP450I"/>
</dbReference>
<dbReference type="EMBL" id="OC857891">
    <property type="protein sequence ID" value="CAD7625779.1"/>
    <property type="molecule type" value="Genomic_DNA"/>
</dbReference>
<proteinExistence type="inferred from homology"/>
<keyword evidence="8 17" id="KW-0479">Metal-binding</keyword>
<dbReference type="GO" id="GO:0005840">
    <property type="term" value="C:ribosome"/>
    <property type="evidence" value="ECO:0007669"/>
    <property type="project" value="UniProtKB-KW"/>
</dbReference>
<evidence type="ECO:0000256" key="13">
    <source>
        <dbReference type="ARBA" id="ARBA00023004"/>
    </source>
</evidence>
<dbReference type="InterPro" id="IPR050182">
    <property type="entry name" value="Cytochrome_P450_fam2"/>
</dbReference>
<evidence type="ECO:0000256" key="2">
    <source>
        <dbReference type="ARBA" id="ARBA00003690"/>
    </source>
</evidence>
<organism evidence="21">
    <name type="scientific">Medioppia subpectinata</name>
    <dbReference type="NCBI Taxonomy" id="1979941"/>
    <lineage>
        <taxon>Eukaryota</taxon>
        <taxon>Metazoa</taxon>
        <taxon>Ecdysozoa</taxon>
        <taxon>Arthropoda</taxon>
        <taxon>Chelicerata</taxon>
        <taxon>Arachnida</taxon>
        <taxon>Acari</taxon>
        <taxon>Acariformes</taxon>
        <taxon>Sarcoptiformes</taxon>
        <taxon>Oribatida</taxon>
        <taxon>Brachypylina</taxon>
        <taxon>Oppioidea</taxon>
        <taxon>Oppiidae</taxon>
        <taxon>Medioppia</taxon>
    </lineage>
</organism>
<keyword evidence="16 19" id="KW-0687">Ribonucleoprotein</keyword>
<dbReference type="GO" id="GO:0004497">
    <property type="term" value="F:monooxygenase activity"/>
    <property type="evidence" value="ECO:0007669"/>
    <property type="project" value="UniProtKB-KW"/>
</dbReference>
<keyword evidence="7 17" id="KW-0349">Heme</keyword>
<evidence type="ECO:0000256" key="20">
    <source>
        <dbReference type="SAM" id="Phobius"/>
    </source>
</evidence>
<evidence type="ECO:0000313" key="22">
    <source>
        <dbReference type="Proteomes" id="UP000759131"/>
    </source>
</evidence>
<dbReference type="PROSITE" id="PS01194">
    <property type="entry name" value="RIBOSOMAL_L15E"/>
    <property type="match status" value="1"/>
</dbReference>
<dbReference type="InterPro" id="IPR000439">
    <property type="entry name" value="Ribosomal_eL15"/>
</dbReference>
<dbReference type="Gene3D" id="1.10.630.10">
    <property type="entry name" value="Cytochrome P450"/>
    <property type="match status" value="1"/>
</dbReference>
<evidence type="ECO:0000256" key="9">
    <source>
        <dbReference type="ARBA" id="ARBA00022824"/>
    </source>
</evidence>
<dbReference type="AlphaFoldDB" id="A0A7R9PYR9"/>
<comment type="function">
    <text evidence="2">May be involved in the metabolism of insect hormones and in the breakdown of synthetic insecticides.</text>
</comment>
<dbReference type="GO" id="GO:0016705">
    <property type="term" value="F:oxidoreductase activity, acting on paired donors, with incorporation or reduction of molecular oxygen"/>
    <property type="evidence" value="ECO:0007669"/>
    <property type="project" value="InterPro"/>
</dbReference>
<comment type="subcellular location">
    <subcellularLocation>
        <location evidence="4">Endoplasmic reticulum membrane</location>
        <topology evidence="4">Peripheral membrane protein</topology>
    </subcellularLocation>
    <subcellularLocation>
        <location evidence="3">Microsome membrane</location>
        <topology evidence="3">Peripheral membrane protein</topology>
    </subcellularLocation>
</comment>
<evidence type="ECO:0000256" key="3">
    <source>
        <dbReference type="ARBA" id="ARBA00004174"/>
    </source>
</evidence>
<dbReference type="SUPFAM" id="SSF54189">
    <property type="entry name" value="Ribosomal proteins S24e, L23 and L15e"/>
    <property type="match status" value="1"/>
</dbReference>
<evidence type="ECO:0000256" key="16">
    <source>
        <dbReference type="ARBA" id="ARBA00023274"/>
    </source>
</evidence>
<evidence type="ECO:0000256" key="17">
    <source>
        <dbReference type="PIRSR" id="PIRSR602401-1"/>
    </source>
</evidence>
<dbReference type="GO" id="GO:0005506">
    <property type="term" value="F:iron ion binding"/>
    <property type="evidence" value="ECO:0007669"/>
    <property type="project" value="InterPro"/>
</dbReference>
<protein>
    <recommendedName>
        <fullName evidence="19">Ribosomal protein L15</fullName>
    </recommendedName>
</protein>
<sequence>IGTFIKTIGVSAIIGLVVYYIARFYAKRYNYPPGPIPLPLIGNVLMFRNYTTHWNEEIVKLSKIYGPVFTLWIGPLPFVFICDLDLAREAFNKRSIFSNEKHRAVIFDDYGHSWESLRRISHTTIRKYSKTQALSEVVAKNVSEIIDKIVATEGIGKPFRPKLYVYNIFDIEQPELKKFKYVTTDFQTDLGNSLFLYEFIPVLRYFMANPLIKYKQYFDEVMNYSRYIYQKHDKTYDSKNLRDFCDILIAAKHKSIAEDKQTAPYFTDDNLPAVLIELFMAGTETTHTTFQWALLIMAYKPEYQDKLRAEISREIGDRVPVVEDKSRLNYSLAFLSEILRHKNPLPIGVFHKALVDSKIGEHPVAKNTQIVLHQGAIMKDSKHWNNPDKFEPERFLDEHGQFLQTKPAAYMPFSYGRRICPGESLAINDLFLVLVRFMQLTSEYRIELHSEHGDPTPDVLEPDIGGRKGAGVLSGRGHVKWTVCRRLAAMGAYKYIQEIWRHKQSDVMRFLLRLRCWQYRQLNVIHRCPRPTRTEKARRLGYRAKQGFVVYRVRIRRGGRKKQVPKGATYGKPKNHGVNELKPRRNHQAIAEERVGRRVAKALRVLGSYWVTQDSCFKYFEVICIDPFHKAIRRDPKVNWICAPTQKHRELRGLTSAGKKHRGLGGRGHGYSKVIGGSRRANWRRRQILQLRRKR</sequence>
<dbReference type="PRINTS" id="PR00385">
    <property type="entry name" value="P450"/>
</dbReference>
<dbReference type="GO" id="GO:0005789">
    <property type="term" value="C:endoplasmic reticulum membrane"/>
    <property type="evidence" value="ECO:0007669"/>
    <property type="project" value="UniProtKB-SubCell"/>
</dbReference>
<accession>A0A7R9PYR9</accession>
<dbReference type="NCBIfam" id="NF003269">
    <property type="entry name" value="PRK04243.1"/>
    <property type="match status" value="1"/>
</dbReference>
<comment type="cofactor">
    <cofactor evidence="1 17">
        <name>heme</name>
        <dbReference type="ChEBI" id="CHEBI:30413"/>
    </cofactor>
</comment>
<name>A0A7R9PYR9_9ACAR</name>
<dbReference type="InterPro" id="IPR036396">
    <property type="entry name" value="Cyt_P450_sf"/>
</dbReference>
<dbReference type="InterPro" id="IPR017972">
    <property type="entry name" value="Cyt_P450_CS"/>
</dbReference>
<dbReference type="GO" id="GO:0020037">
    <property type="term" value="F:heme binding"/>
    <property type="evidence" value="ECO:0007669"/>
    <property type="project" value="InterPro"/>
</dbReference>
<keyword evidence="9" id="KW-0256">Endoplasmic reticulum</keyword>
<dbReference type="SUPFAM" id="SSF48264">
    <property type="entry name" value="Cytochrome P450"/>
    <property type="match status" value="1"/>
</dbReference>
<evidence type="ECO:0000256" key="11">
    <source>
        <dbReference type="ARBA" id="ARBA00022980"/>
    </source>
</evidence>
<keyword evidence="12 18" id="KW-0560">Oxidoreductase</keyword>
<dbReference type="GO" id="GO:0006412">
    <property type="term" value="P:translation"/>
    <property type="evidence" value="ECO:0007669"/>
    <property type="project" value="InterPro"/>
</dbReference>
<keyword evidence="13 17" id="KW-0408">Iron</keyword>
<dbReference type="InterPro" id="IPR002401">
    <property type="entry name" value="Cyt_P450_E_grp-I"/>
</dbReference>
<keyword evidence="15 20" id="KW-0472">Membrane</keyword>